<comment type="caution">
    <text evidence="2">The sequence shown here is derived from an EMBL/GenBank/DDBJ whole genome shotgun (WGS) entry which is preliminary data.</text>
</comment>
<feature type="compositionally biased region" description="Polar residues" evidence="1">
    <location>
        <begin position="38"/>
        <end position="47"/>
    </location>
</feature>
<protein>
    <submittedName>
        <fullName evidence="2">Uncharacterized protein</fullName>
    </submittedName>
</protein>
<name>A0AAD1U5Y5_EUPCR</name>
<feature type="region of interest" description="Disordered" evidence="1">
    <location>
        <begin position="18"/>
        <end position="47"/>
    </location>
</feature>
<accession>A0AAD1U5Y5</accession>
<evidence type="ECO:0000256" key="1">
    <source>
        <dbReference type="SAM" id="MobiDB-lite"/>
    </source>
</evidence>
<dbReference type="Proteomes" id="UP001295684">
    <property type="component" value="Unassembled WGS sequence"/>
</dbReference>
<organism evidence="2 3">
    <name type="scientific">Euplotes crassus</name>
    <dbReference type="NCBI Taxonomy" id="5936"/>
    <lineage>
        <taxon>Eukaryota</taxon>
        <taxon>Sar</taxon>
        <taxon>Alveolata</taxon>
        <taxon>Ciliophora</taxon>
        <taxon>Intramacronucleata</taxon>
        <taxon>Spirotrichea</taxon>
        <taxon>Hypotrichia</taxon>
        <taxon>Euplotida</taxon>
        <taxon>Euplotidae</taxon>
        <taxon>Moneuplotes</taxon>
    </lineage>
</organism>
<dbReference type="EMBL" id="CAMPGE010004151">
    <property type="protein sequence ID" value="CAI2362997.1"/>
    <property type="molecule type" value="Genomic_DNA"/>
</dbReference>
<evidence type="ECO:0000313" key="3">
    <source>
        <dbReference type="Proteomes" id="UP001295684"/>
    </source>
</evidence>
<keyword evidence="3" id="KW-1185">Reference proteome</keyword>
<reference evidence="2" key="1">
    <citation type="submission" date="2023-07" db="EMBL/GenBank/DDBJ databases">
        <authorList>
            <consortium name="AG Swart"/>
            <person name="Singh M."/>
            <person name="Singh A."/>
            <person name="Seah K."/>
            <person name="Emmerich C."/>
        </authorList>
    </citation>
    <scope>NUCLEOTIDE SEQUENCE</scope>
    <source>
        <strain evidence="2">DP1</strain>
    </source>
</reference>
<sequence length="342" mass="40216">MKDKYILNGTTQLTPFLYPPKEEHNNDFRGMQRKRPNQRTSFSPDSYDSKAFNTYIITQRKENLAQIQQPKYQKKARAFYKHSKINSNVTSPSSCFKEVYQGMKPNYQRAKTKYKKRQPKYKKLSFGTHFEGVKSTQLSLMNICRKEDLSNTHAYEDFSDTSGSPVQKPDKKAFSFKISPVENIFKQNLPSKKTILKPKSFNGNPRYKKSMLRALKQRRKIGNLLQDKLVSPLNITEKTTDYRRKMSNRHVYVSCQHRDCGRNGINISIEEFIKESKRKDRREILEKKKSKPPENRVRYSSLDFKKETRNKFFEPIVGSFKRESMSTIFVNPNLNASQRVSI</sequence>
<proteinExistence type="predicted"/>
<dbReference type="AlphaFoldDB" id="A0AAD1U5Y5"/>
<gene>
    <name evidence="2" type="ORF">ECRASSUSDP1_LOCUS4327</name>
</gene>
<evidence type="ECO:0000313" key="2">
    <source>
        <dbReference type="EMBL" id="CAI2362997.1"/>
    </source>
</evidence>